<sequence>MTSQANIDGPKQLGTVLVTGGAGFVGQNLANTLLNLGCQVRVLDLACCPIEHANLEKIQGNICDRDLVIEACKGIDTVFHTAAIIEIRASNSVSESVRKLSYDINLGGTQNIVAGCLKHGVKRLVYTSSNSVVIDGQPISSGNETLSYVERYRDLYTETKTKAERYVLANNGKDGLYTCAIRPSGIWGPGDQTMFKRLIEQLIKGVLKFRVGDGSARLDNSYVHNLIHGKLLAASQLNHAGNSPGEAYFINDNEPVNMMEFSRPVIEALGYPYPKRSISYGMVKGVLTVWQKAHEWLRLPEPPQPPLAVERICIDNYFSIEKAQQHLGYQPIYTTAEGMQQCLPYYKALYQDMLKAMGK</sequence>
<dbReference type="Proteomes" id="UP000838100">
    <property type="component" value="Unassembled WGS sequence"/>
</dbReference>
<evidence type="ECO:0000259" key="3">
    <source>
        <dbReference type="Pfam" id="PF01073"/>
    </source>
</evidence>
<feature type="domain" description="3-beta hydroxysteroid dehydrogenase/isomerase" evidence="3">
    <location>
        <begin position="17"/>
        <end position="276"/>
    </location>
</feature>
<name>A0ABN8EM08_9GAMM</name>
<keyword evidence="2" id="KW-0560">Oxidoreductase</keyword>
<dbReference type="PANTHER" id="PTHR43245">
    <property type="entry name" value="BIFUNCTIONAL POLYMYXIN RESISTANCE PROTEIN ARNA"/>
    <property type="match status" value="1"/>
</dbReference>
<dbReference type="InterPro" id="IPR050177">
    <property type="entry name" value="Lipid_A_modif_metabolic_enz"/>
</dbReference>
<dbReference type="PANTHER" id="PTHR43245:SF51">
    <property type="entry name" value="SHORT CHAIN DEHYDROGENASE_REDUCTASE FAMILY 42E, MEMBER 2"/>
    <property type="match status" value="1"/>
</dbReference>
<gene>
    <name evidence="4" type="ORF">SIN8267_02027</name>
</gene>
<evidence type="ECO:0000313" key="5">
    <source>
        <dbReference type="Proteomes" id="UP000838100"/>
    </source>
</evidence>
<reference evidence="4" key="1">
    <citation type="submission" date="2021-12" db="EMBL/GenBank/DDBJ databases">
        <authorList>
            <person name="Rodrigo-Torres L."/>
            <person name="Arahal R. D."/>
            <person name="Lucena T."/>
        </authorList>
    </citation>
    <scope>NUCLEOTIDE SEQUENCE</scope>
    <source>
        <strain evidence="4">CECT 8267</strain>
    </source>
</reference>
<dbReference type="RefSeq" id="WP_237444611.1">
    <property type="nucleotide sequence ID" value="NZ_CAKLPX010000002.1"/>
</dbReference>
<dbReference type="SUPFAM" id="SSF51735">
    <property type="entry name" value="NAD(P)-binding Rossmann-fold domains"/>
    <property type="match status" value="1"/>
</dbReference>
<dbReference type="InterPro" id="IPR002225">
    <property type="entry name" value="3Beta_OHSteriod_DH/Estase"/>
</dbReference>
<protein>
    <submittedName>
        <fullName evidence="4">3 beta-hydroxysteroid dehydrogenase/Delta 5--&gt;4-isomerase</fullName>
    </submittedName>
</protein>
<evidence type="ECO:0000313" key="4">
    <source>
        <dbReference type="EMBL" id="CAH0991912.1"/>
    </source>
</evidence>
<dbReference type="Gene3D" id="3.40.50.720">
    <property type="entry name" value="NAD(P)-binding Rossmann-like Domain"/>
    <property type="match status" value="1"/>
</dbReference>
<dbReference type="Pfam" id="PF01073">
    <property type="entry name" value="3Beta_HSD"/>
    <property type="match status" value="1"/>
</dbReference>
<proteinExistence type="inferred from homology"/>
<evidence type="ECO:0000256" key="2">
    <source>
        <dbReference type="ARBA" id="ARBA00023002"/>
    </source>
</evidence>
<comment type="similarity">
    <text evidence="1">Belongs to the 3-beta-HSD family.</text>
</comment>
<accession>A0ABN8EM08</accession>
<keyword evidence="5" id="KW-1185">Reference proteome</keyword>
<organism evidence="4 5">
    <name type="scientific">Sinobacterium norvegicum</name>
    <dbReference type="NCBI Taxonomy" id="1641715"/>
    <lineage>
        <taxon>Bacteria</taxon>
        <taxon>Pseudomonadati</taxon>
        <taxon>Pseudomonadota</taxon>
        <taxon>Gammaproteobacteria</taxon>
        <taxon>Cellvibrionales</taxon>
        <taxon>Spongiibacteraceae</taxon>
        <taxon>Sinobacterium</taxon>
    </lineage>
</organism>
<comment type="caution">
    <text evidence="4">The sequence shown here is derived from an EMBL/GenBank/DDBJ whole genome shotgun (WGS) entry which is preliminary data.</text>
</comment>
<evidence type="ECO:0000256" key="1">
    <source>
        <dbReference type="ARBA" id="ARBA00009219"/>
    </source>
</evidence>
<dbReference type="InterPro" id="IPR036291">
    <property type="entry name" value="NAD(P)-bd_dom_sf"/>
</dbReference>
<dbReference type="EMBL" id="CAKLPX010000002">
    <property type="protein sequence ID" value="CAH0991912.1"/>
    <property type="molecule type" value="Genomic_DNA"/>
</dbReference>